<name>A0A3P7KG82_LITSI</name>
<dbReference type="Proteomes" id="UP000277928">
    <property type="component" value="Unassembled WGS sequence"/>
</dbReference>
<dbReference type="Pfam" id="PF13896">
    <property type="entry name" value="Glyco_transf_49"/>
    <property type="match status" value="1"/>
</dbReference>
<evidence type="ECO:0008006" key="3">
    <source>
        <dbReference type="Google" id="ProtNLM"/>
    </source>
</evidence>
<reference evidence="1 2" key="1">
    <citation type="submission" date="2018-08" db="EMBL/GenBank/DDBJ databases">
        <authorList>
            <person name="Laetsch R D."/>
            <person name="Stevens L."/>
            <person name="Kumar S."/>
            <person name="Blaxter L. M."/>
        </authorList>
    </citation>
    <scope>NUCLEOTIDE SEQUENCE [LARGE SCALE GENOMIC DNA]</scope>
</reference>
<accession>A0A3P7KG82</accession>
<dbReference type="PANTHER" id="PTHR47411">
    <property type="entry name" value="B3GNT1, BETA-1,3-N-ACETYLGUCOSAMINYLTRANSFERASE 1, HOMOLOG"/>
    <property type="match status" value="1"/>
</dbReference>
<sequence>MHKALGTFVFAALLFTSTVILISKLDGVTLIYDHRYDDNSLRFYAYKNYCVLPYMRHSYMESNMNIFERITLVLHITYDYLTDNILEQNDGNEKLIEERLQLESWDGPVTLMITVPSAHVYKRIRNAKEKLSHFPSHVLRRLSVHLLFWSRYGCSMEAVDKLKEISSNWRYPINVARNVARMNHQVLPAFQFVRSKYVLISDSEFVFPDGFESRMCALAQNQLTRNPKTALVVRIFEVDGSIKKMPRNKAELRELFLKGLAVEFHARYNMAAHTIPRLQQWLNQEENKQEVNISSILKFSKYEWEPQFVSLNTIPFHDENFPFSLRDNTVLRWEMCRQNYTFALVNDLFMVHRGIKTMKDLPLTKKRQKLSRAQFNSAMKLFEQRMDYRYPETKNLCPKFGP</sequence>
<dbReference type="PANTHER" id="PTHR47411:SF3">
    <property type="entry name" value="I-BETA-1,3-N-ACETYLGLUCOSAMINYLTRANSFERASE"/>
    <property type="match status" value="1"/>
</dbReference>
<dbReference type="EMBL" id="UYRX01001995">
    <property type="protein sequence ID" value="VDM92540.1"/>
    <property type="molecule type" value="Genomic_DNA"/>
</dbReference>
<dbReference type="AlphaFoldDB" id="A0A3P7KG82"/>
<keyword evidence="2" id="KW-1185">Reference proteome</keyword>
<gene>
    <name evidence="1" type="ORF">NLS_LOCUS9827</name>
</gene>
<proteinExistence type="predicted"/>
<dbReference type="OMA" id="PFHMEIC"/>
<protein>
    <recommendedName>
        <fullName evidence="3">N-acetyllactosaminide beta-1,3-N-acetylglucosaminyltransferase</fullName>
    </recommendedName>
</protein>
<evidence type="ECO:0000313" key="1">
    <source>
        <dbReference type="EMBL" id="VDM92540.1"/>
    </source>
</evidence>
<organism evidence="1 2">
    <name type="scientific">Litomosoides sigmodontis</name>
    <name type="common">Filarial nematode worm</name>
    <dbReference type="NCBI Taxonomy" id="42156"/>
    <lineage>
        <taxon>Eukaryota</taxon>
        <taxon>Metazoa</taxon>
        <taxon>Ecdysozoa</taxon>
        <taxon>Nematoda</taxon>
        <taxon>Chromadorea</taxon>
        <taxon>Rhabditida</taxon>
        <taxon>Spirurina</taxon>
        <taxon>Spiruromorpha</taxon>
        <taxon>Filarioidea</taxon>
        <taxon>Onchocercidae</taxon>
        <taxon>Litomosoides</taxon>
    </lineage>
</organism>
<dbReference type="STRING" id="42156.A0A3P7KG82"/>
<evidence type="ECO:0000313" key="2">
    <source>
        <dbReference type="Proteomes" id="UP000277928"/>
    </source>
</evidence>
<dbReference type="OrthoDB" id="9974378at2759"/>